<dbReference type="EMBL" id="JADNRY010000093">
    <property type="protein sequence ID" value="KAF9066083.1"/>
    <property type="molecule type" value="Genomic_DNA"/>
</dbReference>
<dbReference type="SUPFAM" id="SSF48403">
    <property type="entry name" value="Ankyrin repeat"/>
    <property type="match status" value="1"/>
</dbReference>
<name>A0A9P5PLJ3_9AGAR</name>
<proteinExistence type="predicted"/>
<evidence type="ECO:0000313" key="1">
    <source>
        <dbReference type="EMBL" id="KAF9066083.1"/>
    </source>
</evidence>
<evidence type="ECO:0000313" key="2">
    <source>
        <dbReference type="Proteomes" id="UP000772434"/>
    </source>
</evidence>
<dbReference type="OrthoDB" id="432970at2759"/>
<keyword evidence="2" id="KW-1185">Reference proteome</keyword>
<sequence length="354" mass="39839">MSQRSKPHLPHQLVVDILKEPWMKSCKSFAFSEGAHRRRCDIVDGNKDDISAETYVLGLDGGCFMLLDNFRQGKSGWFNLMSMPSSSSSKPHHLYMGYSILNMAIDDGDPLFAFESIRLGALVNATNGRGQTPLLQCLERMYDLVELEKIIAFSPPSLRAAAGLDNLTFLKARMNRIALLLVEQHADVNATVKWQGKSVTPLYFATCVLRDFELARLLLTHGADPYPHSPAESIRTDMLHFQQLAEETRTRIKNNGGIIRPPRPCPCFSGKALSDCHDTGERHPYPDEFLCKCGSEKAYSKCCKGRNMQTVERWNSKEQWCYWSSMLCLFPILIHSCSQDSACSSCYLSNHALS</sequence>
<comment type="caution">
    <text evidence="1">The sequence shown here is derived from an EMBL/GenBank/DDBJ whole genome shotgun (WGS) entry which is preliminary data.</text>
</comment>
<reference evidence="1" key="1">
    <citation type="submission" date="2020-11" db="EMBL/GenBank/DDBJ databases">
        <authorList>
            <consortium name="DOE Joint Genome Institute"/>
            <person name="Ahrendt S."/>
            <person name="Riley R."/>
            <person name="Andreopoulos W."/>
            <person name="Labutti K."/>
            <person name="Pangilinan J."/>
            <person name="Ruiz-Duenas F.J."/>
            <person name="Barrasa J.M."/>
            <person name="Sanchez-Garcia M."/>
            <person name="Camarero S."/>
            <person name="Miyauchi S."/>
            <person name="Serrano A."/>
            <person name="Linde D."/>
            <person name="Babiker R."/>
            <person name="Drula E."/>
            <person name="Ayuso-Fernandez I."/>
            <person name="Pacheco R."/>
            <person name="Padilla G."/>
            <person name="Ferreira P."/>
            <person name="Barriuso J."/>
            <person name="Kellner H."/>
            <person name="Castanera R."/>
            <person name="Alfaro M."/>
            <person name="Ramirez L."/>
            <person name="Pisabarro A.G."/>
            <person name="Kuo A."/>
            <person name="Tritt A."/>
            <person name="Lipzen A."/>
            <person name="He G."/>
            <person name="Yan M."/>
            <person name="Ng V."/>
            <person name="Cullen D."/>
            <person name="Martin F."/>
            <person name="Rosso M.-N."/>
            <person name="Henrissat B."/>
            <person name="Hibbett D."/>
            <person name="Martinez A.T."/>
            <person name="Grigoriev I.V."/>
        </authorList>
    </citation>
    <scope>NUCLEOTIDE SEQUENCE</scope>
    <source>
        <strain evidence="1">AH 40177</strain>
    </source>
</reference>
<dbReference type="Gene3D" id="1.25.40.20">
    <property type="entry name" value="Ankyrin repeat-containing domain"/>
    <property type="match status" value="1"/>
</dbReference>
<accession>A0A9P5PLJ3</accession>
<dbReference type="AlphaFoldDB" id="A0A9P5PLJ3"/>
<dbReference type="InterPro" id="IPR036770">
    <property type="entry name" value="Ankyrin_rpt-contain_sf"/>
</dbReference>
<organism evidence="1 2">
    <name type="scientific">Rhodocollybia butyracea</name>
    <dbReference type="NCBI Taxonomy" id="206335"/>
    <lineage>
        <taxon>Eukaryota</taxon>
        <taxon>Fungi</taxon>
        <taxon>Dikarya</taxon>
        <taxon>Basidiomycota</taxon>
        <taxon>Agaricomycotina</taxon>
        <taxon>Agaricomycetes</taxon>
        <taxon>Agaricomycetidae</taxon>
        <taxon>Agaricales</taxon>
        <taxon>Marasmiineae</taxon>
        <taxon>Omphalotaceae</taxon>
        <taxon>Rhodocollybia</taxon>
    </lineage>
</organism>
<gene>
    <name evidence="1" type="ORF">BDP27DRAFT_1057628</name>
</gene>
<dbReference type="Proteomes" id="UP000772434">
    <property type="component" value="Unassembled WGS sequence"/>
</dbReference>
<protein>
    <submittedName>
        <fullName evidence="1">Uncharacterized protein</fullName>
    </submittedName>
</protein>